<dbReference type="Proteomes" id="UP001558613">
    <property type="component" value="Unassembled WGS sequence"/>
</dbReference>
<protein>
    <submittedName>
        <fullName evidence="2">Uncharacterized protein</fullName>
    </submittedName>
</protein>
<comment type="caution">
    <text evidence="2">The sequence shown here is derived from an EMBL/GenBank/DDBJ whole genome shotgun (WGS) entry which is preliminary data.</text>
</comment>
<sequence length="87" mass="9355">MGYRAEQGEKSSGGKRSLMDPMWLGFFKACPFGALGLSTWSNATHLSQQVRTCHGLFSGCPPTPLFAMQGRSSPLSQESGAVNKTED</sequence>
<dbReference type="EMBL" id="JAYMGO010000006">
    <property type="protein sequence ID" value="KAL1272769.1"/>
    <property type="molecule type" value="Genomic_DNA"/>
</dbReference>
<name>A0ABR3N7A8_9TELE</name>
<evidence type="ECO:0000256" key="1">
    <source>
        <dbReference type="SAM" id="MobiDB-lite"/>
    </source>
</evidence>
<evidence type="ECO:0000313" key="2">
    <source>
        <dbReference type="EMBL" id="KAL1272769.1"/>
    </source>
</evidence>
<feature type="compositionally biased region" description="Polar residues" evidence="1">
    <location>
        <begin position="70"/>
        <end position="87"/>
    </location>
</feature>
<keyword evidence="3" id="KW-1185">Reference proteome</keyword>
<reference evidence="2 3" key="1">
    <citation type="submission" date="2023-09" db="EMBL/GenBank/DDBJ databases">
        <authorList>
            <person name="Wang M."/>
        </authorList>
    </citation>
    <scope>NUCLEOTIDE SEQUENCE [LARGE SCALE GENOMIC DNA]</scope>
    <source>
        <strain evidence="2">GT-2023</strain>
        <tissue evidence="2">Liver</tissue>
    </source>
</reference>
<accession>A0ABR3N7A8</accession>
<gene>
    <name evidence="2" type="ORF">QQF64_028631</name>
</gene>
<feature type="region of interest" description="Disordered" evidence="1">
    <location>
        <begin position="68"/>
        <end position="87"/>
    </location>
</feature>
<organism evidence="2 3">
    <name type="scientific">Cirrhinus molitorella</name>
    <name type="common">mud carp</name>
    <dbReference type="NCBI Taxonomy" id="172907"/>
    <lineage>
        <taxon>Eukaryota</taxon>
        <taxon>Metazoa</taxon>
        <taxon>Chordata</taxon>
        <taxon>Craniata</taxon>
        <taxon>Vertebrata</taxon>
        <taxon>Euteleostomi</taxon>
        <taxon>Actinopterygii</taxon>
        <taxon>Neopterygii</taxon>
        <taxon>Teleostei</taxon>
        <taxon>Ostariophysi</taxon>
        <taxon>Cypriniformes</taxon>
        <taxon>Cyprinidae</taxon>
        <taxon>Labeoninae</taxon>
        <taxon>Labeonini</taxon>
        <taxon>Cirrhinus</taxon>
    </lineage>
</organism>
<proteinExistence type="predicted"/>
<evidence type="ECO:0000313" key="3">
    <source>
        <dbReference type="Proteomes" id="UP001558613"/>
    </source>
</evidence>